<dbReference type="SUPFAM" id="SSF54862">
    <property type="entry name" value="4Fe-4S ferredoxins"/>
    <property type="match status" value="1"/>
</dbReference>
<organism evidence="1 2">
    <name type="scientific">Amycolatopsis dendrobii</name>
    <dbReference type="NCBI Taxonomy" id="2760662"/>
    <lineage>
        <taxon>Bacteria</taxon>
        <taxon>Bacillati</taxon>
        <taxon>Actinomycetota</taxon>
        <taxon>Actinomycetes</taxon>
        <taxon>Pseudonocardiales</taxon>
        <taxon>Pseudonocardiaceae</taxon>
        <taxon>Amycolatopsis</taxon>
    </lineage>
</organism>
<name>A0A7W3ZFX3_9PSEU</name>
<comment type="caution">
    <text evidence="1">The sequence shown here is derived from an EMBL/GenBank/DDBJ whole genome shotgun (WGS) entry which is preliminary data.</text>
</comment>
<sequence length="71" mass="7679">MAERQLRVDPIACRAHGICAELVPELIDLDEWGYPVLVESPVPRSVLSDARQAVAACPALALRLTASAVRK</sequence>
<proteinExistence type="predicted"/>
<dbReference type="Proteomes" id="UP000526734">
    <property type="component" value="Unassembled WGS sequence"/>
</dbReference>
<dbReference type="EMBL" id="JACGZW010000020">
    <property type="protein sequence ID" value="MBB1159537.1"/>
    <property type="molecule type" value="Genomic_DNA"/>
</dbReference>
<protein>
    <submittedName>
        <fullName evidence="1">Ferredoxin</fullName>
    </submittedName>
</protein>
<evidence type="ECO:0000313" key="1">
    <source>
        <dbReference type="EMBL" id="MBB1159537.1"/>
    </source>
</evidence>
<reference evidence="1 2" key="1">
    <citation type="submission" date="2020-08" db="EMBL/GenBank/DDBJ databases">
        <title>Amycolatopsis sp. nov. DR6-1 isolated from Dendrobium heterocarpum.</title>
        <authorList>
            <person name="Tedsree N."/>
            <person name="Kuncharoen N."/>
            <person name="Likhitwitayawuid K."/>
            <person name="Tanasupawat S."/>
        </authorList>
    </citation>
    <scope>NUCLEOTIDE SEQUENCE [LARGE SCALE GENOMIC DNA]</scope>
    <source>
        <strain evidence="1 2">DR6-1</strain>
    </source>
</reference>
<dbReference type="Pfam" id="PF13459">
    <property type="entry name" value="Fer4_15"/>
    <property type="match status" value="1"/>
</dbReference>
<gene>
    <name evidence="1" type="ORF">H4281_40880</name>
</gene>
<dbReference type="AlphaFoldDB" id="A0A7W3ZFX3"/>
<keyword evidence="2" id="KW-1185">Reference proteome</keyword>
<dbReference type="RefSeq" id="WP_182896300.1">
    <property type="nucleotide sequence ID" value="NZ_JACGZW010000020.1"/>
</dbReference>
<dbReference type="Gene3D" id="3.30.70.20">
    <property type="match status" value="1"/>
</dbReference>
<accession>A0A7W3ZFX3</accession>
<evidence type="ECO:0000313" key="2">
    <source>
        <dbReference type="Proteomes" id="UP000526734"/>
    </source>
</evidence>